<dbReference type="PROSITE" id="PS00039">
    <property type="entry name" value="DEAD_ATP_HELICASE"/>
    <property type="match status" value="1"/>
</dbReference>
<evidence type="ECO:0000256" key="5">
    <source>
        <dbReference type="ARBA" id="ARBA00022840"/>
    </source>
</evidence>
<dbReference type="Proteomes" id="UP000183832">
    <property type="component" value="Unassembled WGS sequence"/>
</dbReference>
<dbReference type="PANTHER" id="PTHR47959">
    <property type="entry name" value="ATP-DEPENDENT RNA HELICASE RHLE-RELATED"/>
    <property type="match status" value="1"/>
</dbReference>
<dbReference type="PROSITE" id="PS51194">
    <property type="entry name" value="HELICASE_CTER"/>
    <property type="match status" value="1"/>
</dbReference>
<dbReference type="PROSITE" id="PS51192">
    <property type="entry name" value="HELICASE_ATP_BIND_1"/>
    <property type="match status" value="1"/>
</dbReference>
<feature type="compositionally biased region" description="Basic and acidic residues" evidence="8">
    <location>
        <begin position="460"/>
        <end position="469"/>
    </location>
</feature>
<keyword evidence="5 7" id="KW-0067">ATP-binding</keyword>
<evidence type="ECO:0000256" key="3">
    <source>
        <dbReference type="ARBA" id="ARBA00022801"/>
    </source>
</evidence>
<dbReference type="GO" id="GO:0016787">
    <property type="term" value="F:hydrolase activity"/>
    <property type="evidence" value="ECO:0007669"/>
    <property type="project" value="UniProtKB-KW"/>
</dbReference>
<gene>
    <name evidence="12" type="ORF">CLUMA_CG006240</name>
</gene>
<evidence type="ECO:0000256" key="4">
    <source>
        <dbReference type="ARBA" id="ARBA00022806"/>
    </source>
</evidence>
<dbReference type="CDD" id="cd18787">
    <property type="entry name" value="SF2_C_DEAD"/>
    <property type="match status" value="1"/>
</dbReference>
<dbReference type="CDD" id="cd17955">
    <property type="entry name" value="DEADc_DDX49"/>
    <property type="match status" value="1"/>
</dbReference>
<dbReference type="GO" id="GO:0005524">
    <property type="term" value="F:ATP binding"/>
    <property type="evidence" value="ECO:0007669"/>
    <property type="project" value="UniProtKB-KW"/>
</dbReference>
<reference evidence="12 13" key="1">
    <citation type="submission" date="2015-04" db="EMBL/GenBank/DDBJ databases">
        <authorList>
            <person name="Syromyatnikov M.Y."/>
            <person name="Popov V.N."/>
        </authorList>
    </citation>
    <scope>NUCLEOTIDE SEQUENCE [LARGE SCALE GENOMIC DNA]</scope>
</reference>
<dbReference type="Gene3D" id="3.40.50.300">
    <property type="entry name" value="P-loop containing nucleotide triphosphate hydrolases"/>
    <property type="match status" value="2"/>
</dbReference>
<evidence type="ECO:0000259" key="10">
    <source>
        <dbReference type="PROSITE" id="PS51194"/>
    </source>
</evidence>
<feature type="region of interest" description="Disordered" evidence="8">
    <location>
        <begin position="441"/>
        <end position="482"/>
    </location>
</feature>
<dbReference type="SMART" id="SM00487">
    <property type="entry name" value="DEXDc"/>
    <property type="match status" value="1"/>
</dbReference>
<feature type="domain" description="Helicase ATP-binding" evidence="9">
    <location>
        <begin position="35"/>
        <end position="206"/>
    </location>
</feature>
<proteinExistence type="inferred from homology"/>
<dbReference type="InterPro" id="IPR050079">
    <property type="entry name" value="DEAD_box_RNA_helicase"/>
</dbReference>
<dbReference type="STRING" id="568069.A0A1J1HXT4"/>
<dbReference type="PANTHER" id="PTHR47959:SF24">
    <property type="entry name" value="ATP-DEPENDENT RNA HELICASE"/>
    <property type="match status" value="1"/>
</dbReference>
<accession>A0A1J1HXT4</accession>
<keyword evidence="4 7" id="KW-0347">Helicase</keyword>
<sequence>MEITTFESLGLEPWICKQLKKIGLKQPTDVQKHCIPKILSNRDCVAAAKTGSGKTFAFALPIIQKLAEEPTHNFALVLTPTHELAYQIAEQFLITGQPIGIRVCVVAGGTDQMLESLQLQNRPHIVIAMPGRLEAHLTGCNTFSFDSIKFLVIDEADRMLSGSFDESLVVIEQFLPKTRQNIFFSATLQENLKAKVLFPSSDAYEWYEEASVKTVDTLDQRYVLCTEFDRNMVLFETLRKYKEDHEDGNVIIFTQKKKDCQILSMALNSIGFENVCLHGYMSQKERVSSLCKYKSNIVRILIATDVASRGLDIPNVQFIINHRLPKFANEYIHRVGRTARAGKSGMAVTLFRFPEDLNFLEKIESLINTKLKEHVIDQRLVEQIFMQVKVAVIEAELIIDNSKFDEKAANYRRKKWLEDGLDPEEQEEIWQKSIKEKIKERKARRKDLNKKFPVTTSSPEKNEKTSKKVEKIHHNKKKKVSL</sequence>
<dbReference type="AlphaFoldDB" id="A0A1J1HXT4"/>
<dbReference type="PROSITE" id="PS51195">
    <property type="entry name" value="Q_MOTIF"/>
    <property type="match status" value="1"/>
</dbReference>
<evidence type="ECO:0000256" key="2">
    <source>
        <dbReference type="ARBA" id="ARBA00022741"/>
    </source>
</evidence>
<feature type="short sequence motif" description="Q motif" evidence="6">
    <location>
        <begin position="4"/>
        <end position="32"/>
    </location>
</feature>
<feature type="domain" description="Helicase C-terminal" evidence="10">
    <location>
        <begin position="233"/>
        <end position="382"/>
    </location>
</feature>
<evidence type="ECO:0000259" key="9">
    <source>
        <dbReference type="PROSITE" id="PS51192"/>
    </source>
</evidence>
<keyword evidence="13" id="KW-1185">Reference proteome</keyword>
<dbReference type="Pfam" id="PF00271">
    <property type="entry name" value="Helicase_C"/>
    <property type="match status" value="1"/>
</dbReference>
<dbReference type="GO" id="GO:0010468">
    <property type="term" value="P:regulation of gene expression"/>
    <property type="evidence" value="ECO:0007669"/>
    <property type="project" value="UniProtKB-ARBA"/>
</dbReference>
<dbReference type="SUPFAM" id="SSF52540">
    <property type="entry name" value="P-loop containing nucleoside triphosphate hydrolases"/>
    <property type="match status" value="1"/>
</dbReference>
<protein>
    <recommendedName>
        <fullName evidence="1">RNA helicase</fullName>
        <ecNumber evidence="1">3.6.4.13</ecNumber>
    </recommendedName>
</protein>
<evidence type="ECO:0000256" key="8">
    <source>
        <dbReference type="SAM" id="MobiDB-lite"/>
    </source>
</evidence>
<dbReference type="GO" id="GO:0003676">
    <property type="term" value="F:nucleic acid binding"/>
    <property type="evidence" value="ECO:0007669"/>
    <property type="project" value="InterPro"/>
</dbReference>
<evidence type="ECO:0000256" key="1">
    <source>
        <dbReference type="ARBA" id="ARBA00012552"/>
    </source>
</evidence>
<dbReference type="InterPro" id="IPR027417">
    <property type="entry name" value="P-loop_NTPase"/>
</dbReference>
<evidence type="ECO:0000313" key="12">
    <source>
        <dbReference type="EMBL" id="CRK92896.1"/>
    </source>
</evidence>
<name>A0A1J1HXT4_9DIPT</name>
<organism evidence="12 13">
    <name type="scientific">Clunio marinus</name>
    <dbReference type="NCBI Taxonomy" id="568069"/>
    <lineage>
        <taxon>Eukaryota</taxon>
        <taxon>Metazoa</taxon>
        <taxon>Ecdysozoa</taxon>
        <taxon>Arthropoda</taxon>
        <taxon>Hexapoda</taxon>
        <taxon>Insecta</taxon>
        <taxon>Pterygota</taxon>
        <taxon>Neoptera</taxon>
        <taxon>Endopterygota</taxon>
        <taxon>Diptera</taxon>
        <taxon>Nematocera</taxon>
        <taxon>Chironomoidea</taxon>
        <taxon>Chironomidae</taxon>
        <taxon>Clunio</taxon>
    </lineage>
</organism>
<dbReference type="GO" id="GO:0003724">
    <property type="term" value="F:RNA helicase activity"/>
    <property type="evidence" value="ECO:0007669"/>
    <property type="project" value="UniProtKB-EC"/>
</dbReference>
<dbReference type="Pfam" id="PF00270">
    <property type="entry name" value="DEAD"/>
    <property type="match status" value="1"/>
</dbReference>
<dbReference type="EC" id="3.6.4.13" evidence="1"/>
<evidence type="ECO:0000256" key="6">
    <source>
        <dbReference type="PROSITE-ProRule" id="PRU00552"/>
    </source>
</evidence>
<keyword evidence="2 7" id="KW-0547">Nucleotide-binding</keyword>
<dbReference type="EMBL" id="CVRI01000035">
    <property type="protein sequence ID" value="CRK92896.1"/>
    <property type="molecule type" value="Genomic_DNA"/>
</dbReference>
<keyword evidence="3 7" id="KW-0378">Hydrolase</keyword>
<dbReference type="SMART" id="SM00490">
    <property type="entry name" value="HELICc"/>
    <property type="match status" value="1"/>
</dbReference>
<dbReference type="InterPro" id="IPR001650">
    <property type="entry name" value="Helicase_C-like"/>
</dbReference>
<dbReference type="InterPro" id="IPR000629">
    <property type="entry name" value="RNA-helicase_DEAD-box_CS"/>
</dbReference>
<feature type="domain" description="DEAD-box RNA helicase Q" evidence="11">
    <location>
        <begin position="4"/>
        <end position="32"/>
    </location>
</feature>
<dbReference type="InterPro" id="IPR011545">
    <property type="entry name" value="DEAD/DEAH_box_helicase_dom"/>
</dbReference>
<evidence type="ECO:0000259" key="11">
    <source>
        <dbReference type="PROSITE" id="PS51195"/>
    </source>
</evidence>
<comment type="similarity">
    <text evidence="7">Belongs to the DEAD box helicase family.</text>
</comment>
<dbReference type="InterPro" id="IPR014001">
    <property type="entry name" value="Helicase_ATP-bd"/>
</dbReference>
<feature type="compositionally biased region" description="Basic residues" evidence="8">
    <location>
        <begin position="470"/>
        <end position="482"/>
    </location>
</feature>
<evidence type="ECO:0000256" key="7">
    <source>
        <dbReference type="RuleBase" id="RU000492"/>
    </source>
</evidence>
<evidence type="ECO:0000313" key="13">
    <source>
        <dbReference type="Proteomes" id="UP000183832"/>
    </source>
</evidence>
<dbReference type="GO" id="GO:0005829">
    <property type="term" value="C:cytosol"/>
    <property type="evidence" value="ECO:0007669"/>
    <property type="project" value="TreeGrafter"/>
</dbReference>
<dbReference type="OrthoDB" id="10261904at2759"/>
<dbReference type="InterPro" id="IPR014014">
    <property type="entry name" value="RNA_helicase_DEAD_Q_motif"/>
</dbReference>